<comment type="similarity">
    <text evidence="1">Belongs to the ABC transporter superfamily.</text>
</comment>
<proteinExistence type="inferred from homology"/>
<dbReference type="Proteomes" id="UP000000537">
    <property type="component" value="Chromosome I"/>
</dbReference>
<accession>Q5E724</accession>
<dbReference type="InterPro" id="IPR003439">
    <property type="entry name" value="ABC_transporter-like_ATP-bd"/>
</dbReference>
<reference evidence="6 7" key="1">
    <citation type="journal article" date="2005" name="Proc. Natl. Acad. Sci. U.S.A.">
        <title>Complete genome sequence of Vibrio fischeri: a symbiotic bacterium with pathogenic congeners.</title>
        <authorList>
            <person name="Ruby E.G."/>
            <person name="Urbanowski M."/>
            <person name="Campbell J."/>
            <person name="Dunn A."/>
            <person name="Faini M."/>
            <person name="Gunsalus R."/>
            <person name="Lostroh P."/>
            <person name="Lupp C."/>
            <person name="McCann J."/>
            <person name="Millikan D."/>
            <person name="Schaefer A."/>
            <person name="Stabb E."/>
            <person name="Stevens A."/>
            <person name="Visick K."/>
            <person name="Whistler C."/>
            <person name="Greenberg E.P."/>
        </authorList>
    </citation>
    <scope>NUCLEOTIDE SEQUENCE [LARGE SCALE GENOMIC DNA]</scope>
    <source>
        <strain evidence="7">ATCC 700601 / ES114</strain>
    </source>
</reference>
<dbReference type="eggNOG" id="COG1124">
    <property type="taxonomic scope" value="Bacteria"/>
</dbReference>
<dbReference type="PANTHER" id="PTHR43776:SF7">
    <property type="entry name" value="D,D-DIPEPTIDE TRANSPORT ATP-BINDING PROTEIN DDPF-RELATED"/>
    <property type="match status" value="1"/>
</dbReference>
<dbReference type="PANTHER" id="PTHR43776">
    <property type="entry name" value="TRANSPORT ATP-BINDING PROTEIN"/>
    <property type="match status" value="1"/>
</dbReference>
<dbReference type="GO" id="GO:0055085">
    <property type="term" value="P:transmembrane transport"/>
    <property type="evidence" value="ECO:0007669"/>
    <property type="project" value="UniProtKB-ARBA"/>
</dbReference>
<dbReference type="InterPro" id="IPR027417">
    <property type="entry name" value="P-loop_NTPase"/>
</dbReference>
<evidence type="ECO:0000313" key="6">
    <source>
        <dbReference type="EMBL" id="AAW85172.1"/>
    </source>
</evidence>
<dbReference type="InterPro" id="IPR017871">
    <property type="entry name" value="ABC_transporter-like_CS"/>
</dbReference>
<dbReference type="PROSITE" id="PS00211">
    <property type="entry name" value="ABC_TRANSPORTER_1"/>
    <property type="match status" value="1"/>
</dbReference>
<evidence type="ECO:0000256" key="4">
    <source>
        <dbReference type="ARBA" id="ARBA00022840"/>
    </source>
</evidence>
<dbReference type="STRING" id="312309.VF_0677"/>
<dbReference type="SUPFAM" id="SSF52540">
    <property type="entry name" value="P-loop containing nucleoside triphosphate hydrolases"/>
    <property type="match status" value="1"/>
</dbReference>
<dbReference type="OrthoDB" id="9801477at2"/>
<dbReference type="AlphaFoldDB" id="Q5E724"/>
<keyword evidence="4" id="KW-0067">ATP-binding</keyword>
<dbReference type="EMBL" id="CP000020">
    <property type="protein sequence ID" value="AAW85172.1"/>
    <property type="molecule type" value="Genomic_DNA"/>
</dbReference>
<keyword evidence="3" id="KW-0547">Nucleotide-binding</keyword>
<dbReference type="HOGENOM" id="CLU_000604_1_23_6"/>
<dbReference type="PROSITE" id="PS50893">
    <property type="entry name" value="ABC_TRANSPORTER_2"/>
    <property type="match status" value="1"/>
</dbReference>
<reference evidence="6 7" key="2">
    <citation type="journal article" date="2008" name="BMC Genomics">
        <title>Comparative genomics-based investigation of resequencing targets in Vibrio fischeri: focus on point miscalls and artefactual expansions.</title>
        <authorList>
            <person name="Mandel M.J."/>
            <person name="Stabb E.V."/>
            <person name="Ruby E.G."/>
        </authorList>
    </citation>
    <scope>NUCLEOTIDE SEQUENCE [LARGE SCALE GENOMIC DNA]</scope>
    <source>
        <strain evidence="7">ATCC 700601 / ES114</strain>
    </source>
</reference>
<evidence type="ECO:0000313" key="7">
    <source>
        <dbReference type="Proteomes" id="UP000000537"/>
    </source>
</evidence>
<dbReference type="KEGG" id="vfi:VF_0677"/>
<sequence>MHTVKHYGMPYPKTGIDMISLTNAIVEYQEKALALPNINLHKGERLGLNGVSGSGKSTLAMVLAGFIKPKMGELNVPIYGKKAPNPVQWVGQHPELAFNPKWHILKSLKESFQEHDFEHLLRQFDIDKQWLSRFPTELSGGQLQRLALLRALTPSTQYLLCDEITAQLDSITQQTIWKQLLILQEKRNIGLLVISHEKHLLNSICKKIVTIN</sequence>
<evidence type="ECO:0000256" key="3">
    <source>
        <dbReference type="ARBA" id="ARBA00022741"/>
    </source>
</evidence>
<evidence type="ECO:0000259" key="5">
    <source>
        <dbReference type="PROSITE" id="PS50893"/>
    </source>
</evidence>
<keyword evidence="2" id="KW-0813">Transport</keyword>
<dbReference type="EnsemblBacteria" id="AAW85172">
    <property type="protein sequence ID" value="AAW85172"/>
    <property type="gene ID" value="VF_0677"/>
</dbReference>
<dbReference type="GO" id="GO:0005524">
    <property type="term" value="F:ATP binding"/>
    <property type="evidence" value="ECO:0007669"/>
    <property type="project" value="UniProtKB-KW"/>
</dbReference>
<gene>
    <name evidence="6" type="ordered locus">VF_0677</name>
</gene>
<dbReference type="SMART" id="SM00382">
    <property type="entry name" value="AAA"/>
    <property type="match status" value="1"/>
</dbReference>
<organism evidence="6 7">
    <name type="scientific">Aliivibrio fischeri (strain ATCC 700601 / ES114)</name>
    <name type="common">Vibrio fischeri</name>
    <dbReference type="NCBI Taxonomy" id="312309"/>
    <lineage>
        <taxon>Bacteria</taxon>
        <taxon>Pseudomonadati</taxon>
        <taxon>Pseudomonadota</taxon>
        <taxon>Gammaproteobacteria</taxon>
        <taxon>Vibrionales</taxon>
        <taxon>Vibrionaceae</taxon>
        <taxon>Aliivibrio</taxon>
    </lineage>
</organism>
<feature type="domain" description="ABC transporter" evidence="5">
    <location>
        <begin position="16"/>
        <end position="212"/>
    </location>
</feature>
<protein>
    <submittedName>
        <fullName evidence="6">Dipeptide ABC transporter</fullName>
    </submittedName>
</protein>
<dbReference type="GO" id="GO:0016887">
    <property type="term" value="F:ATP hydrolysis activity"/>
    <property type="evidence" value="ECO:0007669"/>
    <property type="project" value="InterPro"/>
</dbReference>
<dbReference type="InterPro" id="IPR050319">
    <property type="entry name" value="ABC_transp_ATP-bind"/>
</dbReference>
<name>Q5E724_ALIF1</name>
<dbReference type="Gene3D" id="3.40.50.300">
    <property type="entry name" value="P-loop containing nucleotide triphosphate hydrolases"/>
    <property type="match status" value="1"/>
</dbReference>
<dbReference type="Pfam" id="PF00005">
    <property type="entry name" value="ABC_tran"/>
    <property type="match status" value="1"/>
</dbReference>
<evidence type="ECO:0000256" key="2">
    <source>
        <dbReference type="ARBA" id="ARBA00022448"/>
    </source>
</evidence>
<keyword evidence="7" id="KW-1185">Reference proteome</keyword>
<evidence type="ECO:0000256" key="1">
    <source>
        <dbReference type="ARBA" id="ARBA00005417"/>
    </source>
</evidence>
<dbReference type="PATRIC" id="fig|312309.11.peg.670"/>
<dbReference type="InterPro" id="IPR003593">
    <property type="entry name" value="AAA+_ATPase"/>
</dbReference>